<dbReference type="EMBL" id="LPXN01000068">
    <property type="protein sequence ID" value="KZD11970.1"/>
    <property type="molecule type" value="Genomic_DNA"/>
</dbReference>
<dbReference type="Proteomes" id="UP000076400">
    <property type="component" value="Unassembled WGS sequence"/>
</dbReference>
<reference evidence="8 9" key="1">
    <citation type="submission" date="2015-12" db="EMBL/GenBank/DDBJ databases">
        <title>Genome sequence of Oceanibaculum pacificum MCCC 1A02656.</title>
        <authorList>
            <person name="Lu L."/>
            <person name="Lai Q."/>
            <person name="Shao Z."/>
            <person name="Qian P."/>
        </authorList>
    </citation>
    <scope>NUCLEOTIDE SEQUENCE [LARGE SCALE GENOMIC DNA]</scope>
    <source>
        <strain evidence="8 9">MCCC 1A02656</strain>
    </source>
</reference>
<dbReference type="InterPro" id="IPR001279">
    <property type="entry name" value="Metallo-B-lactamas"/>
</dbReference>
<gene>
    <name evidence="6" type="primary">pqqB</name>
    <name evidence="8" type="ORF">AUP43_05710</name>
</gene>
<dbReference type="HAMAP" id="MF_00653">
    <property type="entry name" value="PQQ_syn_PqqB"/>
    <property type="match status" value="1"/>
</dbReference>
<evidence type="ECO:0000256" key="4">
    <source>
        <dbReference type="ARBA" id="ARBA00022448"/>
    </source>
</evidence>
<dbReference type="Pfam" id="PF12706">
    <property type="entry name" value="Lactamase_B_2"/>
    <property type="match status" value="1"/>
</dbReference>
<dbReference type="InterPro" id="IPR036866">
    <property type="entry name" value="RibonucZ/Hydroxyglut_hydro"/>
</dbReference>
<dbReference type="OrthoDB" id="9778305at2"/>
<proteinExistence type="inferred from homology"/>
<evidence type="ECO:0000256" key="6">
    <source>
        <dbReference type="HAMAP-Rule" id="MF_00653"/>
    </source>
</evidence>
<dbReference type="AlphaFoldDB" id="A0A154WEP0"/>
<comment type="pathway">
    <text evidence="1 6">Cofactor biosynthesis; pyrroloquinoline quinone biosynthesis.</text>
</comment>
<dbReference type="STRING" id="580166.AUP43_05710"/>
<evidence type="ECO:0000259" key="7">
    <source>
        <dbReference type="Pfam" id="PF12706"/>
    </source>
</evidence>
<dbReference type="GO" id="GO:0018189">
    <property type="term" value="P:pyrroloquinoline quinone biosynthetic process"/>
    <property type="evidence" value="ECO:0007669"/>
    <property type="project" value="UniProtKB-UniRule"/>
</dbReference>
<evidence type="ECO:0000256" key="5">
    <source>
        <dbReference type="ARBA" id="ARBA00022905"/>
    </source>
</evidence>
<keyword evidence="5 6" id="KW-0884">PQQ biosynthesis</keyword>
<comment type="caution">
    <text evidence="8">The sequence shown here is derived from an EMBL/GenBank/DDBJ whole genome shotgun (WGS) entry which is preliminary data.</text>
</comment>
<protein>
    <recommendedName>
        <fullName evidence="3 6">Coenzyme PQQ synthesis protein B</fullName>
    </recommendedName>
    <alternativeName>
        <fullName evidence="6">Pyrroloquinoline quinone biosynthesis protein B</fullName>
    </alternativeName>
</protein>
<dbReference type="InterPro" id="IPR011842">
    <property type="entry name" value="PQQ_synth_PqqB"/>
</dbReference>
<dbReference type="RefSeq" id="WP_067553449.1">
    <property type="nucleotide sequence ID" value="NZ_LPXN01000068.1"/>
</dbReference>
<dbReference type="SUPFAM" id="SSF56281">
    <property type="entry name" value="Metallo-hydrolase/oxidoreductase"/>
    <property type="match status" value="1"/>
</dbReference>
<dbReference type="Gene3D" id="3.60.15.10">
    <property type="entry name" value="Ribonuclease Z/Hydroxyacylglutathione hydrolase-like"/>
    <property type="match status" value="1"/>
</dbReference>
<keyword evidence="4 6" id="KW-0813">Transport</keyword>
<evidence type="ECO:0000256" key="2">
    <source>
        <dbReference type="ARBA" id="ARBA00008481"/>
    </source>
</evidence>
<name>A0A154WEP0_9PROT</name>
<accession>A0A154WEP0</accession>
<comment type="function">
    <text evidence="6">May be involved in the transport of PQQ or its precursor to the periplasm.</text>
</comment>
<organism evidence="8 9">
    <name type="scientific">Oceanibaculum pacificum</name>
    <dbReference type="NCBI Taxonomy" id="580166"/>
    <lineage>
        <taxon>Bacteria</taxon>
        <taxon>Pseudomonadati</taxon>
        <taxon>Pseudomonadota</taxon>
        <taxon>Alphaproteobacteria</taxon>
        <taxon>Rhodospirillales</taxon>
        <taxon>Oceanibaculaceae</taxon>
        <taxon>Oceanibaculum</taxon>
    </lineage>
</organism>
<evidence type="ECO:0000313" key="9">
    <source>
        <dbReference type="Proteomes" id="UP000076400"/>
    </source>
</evidence>
<comment type="similarity">
    <text evidence="2 6">Belongs to the PqqB family.</text>
</comment>
<dbReference type="UniPathway" id="UPA00539"/>
<evidence type="ECO:0000256" key="3">
    <source>
        <dbReference type="ARBA" id="ARBA00015084"/>
    </source>
</evidence>
<dbReference type="NCBIfam" id="TIGR02108">
    <property type="entry name" value="PQQ_syn_pqqB"/>
    <property type="match status" value="1"/>
</dbReference>
<feature type="domain" description="Metallo-beta-lactamase" evidence="7">
    <location>
        <begin position="51"/>
        <end position="266"/>
    </location>
</feature>
<sequence length="299" mass="31729">MHVLILGAAAGGGFPQWNCRCPNCRLYWAGDPRARARSQASAAFSLDGEKWLVLGASPDIRQQILDNPALHPRGADRHTPIAAIGLLNGDIDHVGGLLTLRERQALELIGTQTTQEALAASPIFSALNPDFVLRRAVALEESVETAAGLMLRLFAVPGKVPLWQEGQDVEIGGLGEATVGALIEGGGRRAYYIPSCAAATEALLAELDGADLLLFDGTCWEDDEMIRLGLGPKTAHRMGHLSMNGPQGAIVGLASARIGQRVFIHINNSNPVLIDGAPERGVAEAAGWRIAEDGMEIEL</sequence>
<evidence type="ECO:0000313" key="8">
    <source>
        <dbReference type="EMBL" id="KZD11970.1"/>
    </source>
</evidence>
<keyword evidence="9" id="KW-1185">Reference proteome</keyword>
<evidence type="ECO:0000256" key="1">
    <source>
        <dbReference type="ARBA" id="ARBA00004886"/>
    </source>
</evidence>